<dbReference type="InterPro" id="IPR004172">
    <property type="entry name" value="L27_dom"/>
</dbReference>
<feature type="compositionally biased region" description="Basic and acidic residues" evidence="9">
    <location>
        <begin position="505"/>
        <end position="514"/>
    </location>
</feature>
<dbReference type="SMART" id="SM00569">
    <property type="entry name" value="L27"/>
    <property type="match status" value="1"/>
</dbReference>
<dbReference type="SUPFAM" id="SSF50156">
    <property type="entry name" value="PDZ domain-like"/>
    <property type="match status" value="3"/>
</dbReference>
<evidence type="ECO:0000256" key="9">
    <source>
        <dbReference type="SAM" id="MobiDB-lite"/>
    </source>
</evidence>
<accession>A0A815ER44</accession>
<name>A0A815ER44_ADIRI</name>
<dbReference type="GO" id="GO:0016323">
    <property type="term" value="C:basolateral plasma membrane"/>
    <property type="evidence" value="ECO:0007669"/>
    <property type="project" value="TreeGrafter"/>
</dbReference>
<dbReference type="Pfam" id="PF00595">
    <property type="entry name" value="PDZ"/>
    <property type="match status" value="3"/>
</dbReference>
<dbReference type="Gene3D" id="3.40.50.300">
    <property type="entry name" value="P-loop containing nucleotide triphosphate hydrolases"/>
    <property type="match status" value="1"/>
</dbReference>
<dbReference type="Gene3D" id="3.30.63.10">
    <property type="entry name" value="Guanylate Kinase phosphate binding domain"/>
    <property type="match status" value="1"/>
</dbReference>
<evidence type="ECO:0000259" key="13">
    <source>
        <dbReference type="PROSITE" id="PS51022"/>
    </source>
</evidence>
<dbReference type="SMART" id="SM00072">
    <property type="entry name" value="GuKc"/>
    <property type="match status" value="1"/>
</dbReference>
<dbReference type="CDD" id="cd11861">
    <property type="entry name" value="SH3_DLG-like"/>
    <property type="match status" value="1"/>
</dbReference>
<feature type="domain" description="PDZ" evidence="12">
    <location>
        <begin position="190"/>
        <end position="278"/>
    </location>
</feature>
<organism evidence="14 15">
    <name type="scientific">Adineta ricciae</name>
    <name type="common">Rotifer</name>
    <dbReference type="NCBI Taxonomy" id="249248"/>
    <lineage>
        <taxon>Eukaryota</taxon>
        <taxon>Metazoa</taxon>
        <taxon>Spiralia</taxon>
        <taxon>Gnathifera</taxon>
        <taxon>Rotifera</taxon>
        <taxon>Eurotatoria</taxon>
        <taxon>Bdelloidea</taxon>
        <taxon>Adinetida</taxon>
        <taxon>Adinetidae</taxon>
        <taxon>Adineta</taxon>
    </lineage>
</organism>
<dbReference type="FunFam" id="3.30.63.10:FF:000001">
    <property type="entry name" value="Disks large homolog 1 isoform 2"/>
    <property type="match status" value="1"/>
</dbReference>
<dbReference type="InterPro" id="IPR027417">
    <property type="entry name" value="P-loop_NTPase"/>
</dbReference>
<gene>
    <name evidence="14" type="ORF">XAT740_LOCUS29618</name>
</gene>
<dbReference type="GO" id="GO:0019901">
    <property type="term" value="F:protein kinase binding"/>
    <property type="evidence" value="ECO:0007669"/>
    <property type="project" value="TreeGrafter"/>
</dbReference>
<dbReference type="PROSITE" id="PS50002">
    <property type="entry name" value="SH3"/>
    <property type="match status" value="1"/>
</dbReference>
<dbReference type="SMART" id="SM00228">
    <property type="entry name" value="PDZ"/>
    <property type="match status" value="3"/>
</dbReference>
<comment type="subcellular location">
    <subcellularLocation>
        <location evidence="2">Cell membrane</location>
    </subcellularLocation>
    <subcellularLocation>
        <location evidence="1">Membrane</location>
        <topology evidence="1">Peripheral membrane protein</topology>
    </subcellularLocation>
</comment>
<sequence>MPVRKQDAYRALELLEEYYNRLDSPEDKPLRNAIDRVIKIFKTRLFQALIDIQEFYESILLDEQSDRSVKVNATLDLADQWERQPMLKRDIRNGTSTNTESTTIAPLATDNPLAQLTISKEPSPRQATTTPFARITDTSESPARPNTTTDESPQFNYDDHWREIEVDLHRVNIDQDSSPVFVVLEVFFFSFSLTQSPGVGLGFSVAGGVDTPCINDSSAVVITRITEGGLADRDHRLRLHDIILRVNDIDFTNIEHQSAVDSLKTAGNDVLLTVRRLEPPAMEEIELEKPPNAHLGFSIAGGISNEYVKGDHGIFITNIIPGGIADKNGRLKVGDRLVHVQSAKNNYDLEFVEHRHAVESIRRACDDGPKITLIVGHPTYYSSDAQNLPDQTNGQSSPTPEQVEEKTDERRVVLRRGPVGFGFHILGGEGEQEKGIYISFIQSGGAADKSGELRKGDRILSVNNINLRGASHEEAVSVLKNCGETAILQVTNKYNVDFARVESRNNEQRSKMTHETAGSTNSLKTSTKRQFFVRAEFDYDPTRDPSLPGGPGLAFHVGDILHVTNAADDSWWQAKHIANEQEEDEAGIIPSKSRVEKKERARQKRVNFNQQRSHSRSNTLEREKKKKKKFGIFNKSADKKDTQSGEESENEPENTEPVQSYELIVRHEIDYTRPVIIFGPFKEVLTDQCLNDSPDKYANCVPHTSRPKRDKEVEGREYYFVSSREQMERDIQNYLFIEAGEYGGNLYGTSVQAVREVANSQKHCILDVSGHAIRRLIAAGLYPIVIYVKPRDVKWIMDNMYDEANEEHAQQLFEKATKIEKSFGDLFTATIEEETVGDVYDRMREIIAHEETVTHVWIPSKEKI</sequence>
<dbReference type="Gene3D" id="2.30.42.10">
    <property type="match status" value="3"/>
</dbReference>
<dbReference type="PROSITE" id="PS00856">
    <property type="entry name" value="GUANYLATE_KINASE_1"/>
    <property type="match status" value="1"/>
</dbReference>
<dbReference type="InterPro" id="IPR001452">
    <property type="entry name" value="SH3_domain"/>
</dbReference>
<keyword evidence="6" id="KW-0677">Repeat</keyword>
<dbReference type="SUPFAM" id="SSF52540">
    <property type="entry name" value="P-loop containing nucleoside triphosphate hydrolases"/>
    <property type="match status" value="1"/>
</dbReference>
<feature type="region of interest" description="Disordered" evidence="9">
    <location>
        <begin position="505"/>
        <end position="524"/>
    </location>
</feature>
<dbReference type="Pfam" id="PF07653">
    <property type="entry name" value="SH3_2"/>
    <property type="match status" value="1"/>
</dbReference>
<dbReference type="SMART" id="SM00326">
    <property type="entry name" value="SH3"/>
    <property type="match status" value="1"/>
</dbReference>
<dbReference type="PROSITE" id="PS50106">
    <property type="entry name" value="PDZ"/>
    <property type="match status" value="3"/>
</dbReference>
<feature type="region of interest" description="Disordered" evidence="9">
    <location>
        <begin position="382"/>
        <end position="409"/>
    </location>
</feature>
<feature type="domain" description="SH3" evidence="10">
    <location>
        <begin position="528"/>
        <end position="599"/>
    </location>
</feature>
<feature type="compositionally biased region" description="Acidic residues" evidence="9">
    <location>
        <begin position="644"/>
        <end position="654"/>
    </location>
</feature>
<dbReference type="GO" id="GO:0030054">
    <property type="term" value="C:cell junction"/>
    <property type="evidence" value="ECO:0007669"/>
    <property type="project" value="TreeGrafter"/>
</dbReference>
<feature type="domain" description="PDZ" evidence="12">
    <location>
        <begin position="411"/>
        <end position="494"/>
    </location>
</feature>
<feature type="domain" description="L27" evidence="13">
    <location>
        <begin position="4"/>
        <end position="64"/>
    </location>
</feature>
<dbReference type="PANTHER" id="PTHR23119">
    <property type="entry name" value="DISCS LARGE"/>
    <property type="match status" value="1"/>
</dbReference>
<feature type="compositionally biased region" description="Polar residues" evidence="9">
    <location>
        <begin position="606"/>
        <end position="618"/>
    </location>
</feature>
<dbReference type="GO" id="GO:0045197">
    <property type="term" value="P:establishment or maintenance of epithelial cell apical/basal polarity"/>
    <property type="evidence" value="ECO:0007669"/>
    <property type="project" value="TreeGrafter"/>
</dbReference>
<dbReference type="InterPro" id="IPR015143">
    <property type="entry name" value="L27_1"/>
</dbReference>
<dbReference type="PROSITE" id="PS50052">
    <property type="entry name" value="GUANYLATE_KINASE_2"/>
    <property type="match status" value="1"/>
</dbReference>
<keyword evidence="7" id="KW-0472">Membrane</keyword>
<evidence type="ECO:0000313" key="14">
    <source>
        <dbReference type="EMBL" id="CAF1315487.1"/>
    </source>
</evidence>
<evidence type="ECO:0000259" key="12">
    <source>
        <dbReference type="PROSITE" id="PS50106"/>
    </source>
</evidence>
<comment type="similarity">
    <text evidence="3">Belongs to the MAGUK family.</text>
</comment>
<dbReference type="GO" id="GO:0098609">
    <property type="term" value="P:cell-cell adhesion"/>
    <property type="evidence" value="ECO:0007669"/>
    <property type="project" value="TreeGrafter"/>
</dbReference>
<comment type="caution">
    <text evidence="14">The sequence shown here is derived from an EMBL/GenBank/DDBJ whole genome shotgun (WGS) entry which is preliminary data.</text>
</comment>
<protein>
    <submittedName>
        <fullName evidence="14">Uncharacterized protein</fullName>
    </submittedName>
</protein>
<dbReference type="InterPro" id="IPR008145">
    <property type="entry name" value="GK/Ca_channel_bsu"/>
</dbReference>
<evidence type="ECO:0000256" key="5">
    <source>
        <dbReference type="ARBA" id="ARBA00022475"/>
    </source>
</evidence>
<feature type="domain" description="PDZ" evidence="12">
    <location>
        <begin position="284"/>
        <end position="364"/>
    </location>
</feature>
<dbReference type="InterPro" id="IPR036892">
    <property type="entry name" value="L27_dom_sf"/>
</dbReference>
<evidence type="ECO:0000313" key="15">
    <source>
        <dbReference type="Proteomes" id="UP000663828"/>
    </source>
</evidence>
<evidence type="ECO:0000256" key="2">
    <source>
        <dbReference type="ARBA" id="ARBA00004236"/>
    </source>
</evidence>
<dbReference type="SUPFAM" id="SSF101288">
    <property type="entry name" value="L27 domain"/>
    <property type="match status" value="1"/>
</dbReference>
<evidence type="ECO:0000256" key="7">
    <source>
        <dbReference type="ARBA" id="ARBA00023136"/>
    </source>
</evidence>
<dbReference type="Proteomes" id="UP000663828">
    <property type="component" value="Unassembled WGS sequence"/>
</dbReference>
<dbReference type="AlphaFoldDB" id="A0A815ER44"/>
<evidence type="ECO:0000256" key="3">
    <source>
        <dbReference type="ARBA" id="ARBA00007014"/>
    </source>
</evidence>
<dbReference type="InterPro" id="IPR050614">
    <property type="entry name" value="Synaptic_Scaffolding_LAP-MAGUK"/>
</dbReference>
<feature type="region of interest" description="Disordered" evidence="9">
    <location>
        <begin position="121"/>
        <end position="155"/>
    </location>
</feature>
<evidence type="ECO:0000256" key="4">
    <source>
        <dbReference type="ARBA" id="ARBA00022443"/>
    </source>
</evidence>
<dbReference type="GO" id="GO:0097120">
    <property type="term" value="P:receptor localization to synapse"/>
    <property type="evidence" value="ECO:0007669"/>
    <property type="project" value="TreeGrafter"/>
</dbReference>
<dbReference type="PROSITE" id="PS51022">
    <property type="entry name" value="L27"/>
    <property type="match status" value="1"/>
</dbReference>
<dbReference type="GO" id="GO:0043113">
    <property type="term" value="P:receptor clustering"/>
    <property type="evidence" value="ECO:0007669"/>
    <property type="project" value="TreeGrafter"/>
</dbReference>
<dbReference type="SUPFAM" id="SSF50044">
    <property type="entry name" value="SH3-domain"/>
    <property type="match status" value="1"/>
</dbReference>
<keyword evidence="5" id="KW-1003">Cell membrane</keyword>
<dbReference type="InterPro" id="IPR036028">
    <property type="entry name" value="SH3-like_dom_sf"/>
</dbReference>
<dbReference type="InterPro" id="IPR001478">
    <property type="entry name" value="PDZ"/>
</dbReference>
<evidence type="ECO:0000256" key="8">
    <source>
        <dbReference type="PROSITE-ProRule" id="PRU00192"/>
    </source>
</evidence>
<dbReference type="InterPro" id="IPR020590">
    <property type="entry name" value="Guanylate_kinase_CS"/>
</dbReference>
<keyword evidence="4 8" id="KW-0728">SH3 domain</keyword>
<evidence type="ECO:0000259" key="11">
    <source>
        <dbReference type="PROSITE" id="PS50052"/>
    </source>
</evidence>
<evidence type="ECO:0000256" key="6">
    <source>
        <dbReference type="ARBA" id="ARBA00022737"/>
    </source>
</evidence>
<dbReference type="Gene3D" id="2.30.30.40">
    <property type="entry name" value="SH3 Domains"/>
    <property type="match status" value="2"/>
</dbReference>
<dbReference type="Pfam" id="PF09058">
    <property type="entry name" value="L27_1"/>
    <property type="match status" value="1"/>
</dbReference>
<keyword evidence="15" id="KW-1185">Reference proteome</keyword>
<dbReference type="PANTHER" id="PTHR23119:SF51">
    <property type="entry name" value="DISKS LARGE 1 TUMOR SUPPRESSOR PROTEIN"/>
    <property type="match status" value="1"/>
</dbReference>
<evidence type="ECO:0000259" key="10">
    <source>
        <dbReference type="PROSITE" id="PS50002"/>
    </source>
</evidence>
<evidence type="ECO:0000256" key="1">
    <source>
        <dbReference type="ARBA" id="ARBA00004170"/>
    </source>
</evidence>
<dbReference type="Gene3D" id="1.10.287.470">
    <property type="entry name" value="Helix hairpin bin"/>
    <property type="match status" value="1"/>
</dbReference>
<dbReference type="InterPro" id="IPR008144">
    <property type="entry name" value="Guanylate_kin-like_dom"/>
</dbReference>
<dbReference type="InterPro" id="IPR036034">
    <property type="entry name" value="PDZ_sf"/>
</dbReference>
<feature type="compositionally biased region" description="Polar residues" evidence="9">
    <location>
        <begin position="382"/>
        <end position="400"/>
    </location>
</feature>
<dbReference type="EMBL" id="CAJNOR010002591">
    <property type="protein sequence ID" value="CAF1315487.1"/>
    <property type="molecule type" value="Genomic_DNA"/>
</dbReference>
<proteinExistence type="inferred from homology"/>
<reference evidence="14" key="1">
    <citation type="submission" date="2021-02" db="EMBL/GenBank/DDBJ databases">
        <authorList>
            <person name="Nowell W R."/>
        </authorList>
    </citation>
    <scope>NUCLEOTIDE SEQUENCE</scope>
</reference>
<feature type="region of interest" description="Disordered" evidence="9">
    <location>
        <begin position="582"/>
        <end position="659"/>
    </location>
</feature>
<dbReference type="Pfam" id="PF00625">
    <property type="entry name" value="Guanylate_kin"/>
    <property type="match status" value="1"/>
</dbReference>
<feature type="domain" description="Guanylate kinase-like" evidence="11">
    <location>
        <begin position="672"/>
        <end position="848"/>
    </location>
</feature>